<dbReference type="VEuPathDB" id="FungiDB:RhiirFUN_005439"/>
<dbReference type="VEuPathDB" id="FungiDB:FUN_005742"/>
<name>A0A2N1N3C6_9GLOM</name>
<dbReference type="VEuPathDB" id="FungiDB:RhiirFUN_005438"/>
<reference evidence="2 3" key="2">
    <citation type="submission" date="2017-10" db="EMBL/GenBank/DDBJ databases">
        <title>Extensive intraspecific genome diversity in a model arbuscular mycorrhizal fungus.</title>
        <authorList>
            <person name="Chen E.C.H."/>
            <person name="Morin E."/>
            <person name="Baudet D."/>
            <person name="Noel J."/>
            <person name="Ndikumana S."/>
            <person name="Charron P."/>
            <person name="St-Onge C."/>
            <person name="Giorgi J."/>
            <person name="Grigoriev I.V."/>
            <person name="Roux C."/>
            <person name="Martin F.M."/>
            <person name="Corradi N."/>
        </authorList>
    </citation>
    <scope>NUCLEOTIDE SEQUENCE [LARGE SCALE GENOMIC DNA]</scope>
    <source>
        <strain evidence="2 3">C2</strain>
    </source>
</reference>
<feature type="region of interest" description="Disordered" evidence="1">
    <location>
        <begin position="68"/>
        <end position="103"/>
    </location>
</feature>
<feature type="compositionally biased region" description="Low complexity" evidence="1">
    <location>
        <begin position="69"/>
        <end position="78"/>
    </location>
</feature>
<comment type="caution">
    <text evidence="2">The sequence shown here is derived from an EMBL/GenBank/DDBJ whole genome shotgun (WGS) entry which is preliminary data.</text>
</comment>
<dbReference type="VEuPathDB" id="FungiDB:FUN_005743"/>
<feature type="compositionally biased region" description="Acidic residues" evidence="1">
    <location>
        <begin position="313"/>
        <end position="326"/>
    </location>
</feature>
<gene>
    <name evidence="2" type="ORF">RhiirC2_782347</name>
</gene>
<dbReference type="Proteomes" id="UP000233469">
    <property type="component" value="Unassembled WGS sequence"/>
</dbReference>
<evidence type="ECO:0000313" key="2">
    <source>
        <dbReference type="EMBL" id="PKK68360.1"/>
    </source>
</evidence>
<dbReference type="VEuPathDB" id="FungiDB:RhiirA1_488535"/>
<dbReference type="VEuPathDB" id="FungiDB:RhiirA1_480502"/>
<dbReference type="EMBL" id="LLXL01000849">
    <property type="protein sequence ID" value="PKK68360.1"/>
    <property type="molecule type" value="Genomic_DNA"/>
</dbReference>
<evidence type="ECO:0000313" key="3">
    <source>
        <dbReference type="Proteomes" id="UP000233469"/>
    </source>
</evidence>
<proteinExistence type="predicted"/>
<sequence>MSVLIDGPKRRKTTQTTLNFVPEFYTTSIPKSQTTNIQKQKLTNNVQKSLFDFLPNISTKKKHSIKEINVSSDDNSNSNDEDQFKNSEDNESSDDSASSSDYELNDECQCGKKVKLDRKYRPKNLISHAKSSNCRICKDMRCYFFLQMWKEYLLQCNEIYQNKWYLISKTCISMQSFKIFTSLAESMLLLILAYRKYYSTFPFFPWEHSTKTIEHVFGLARQIPSDDDIGDAIRIAYINVSSFMNLLGIKKINQELLRLVNSSSDLNENDDGEHNNLELIEDQNQIDNAASEIVRLSKLDENLKIFDTIRSNDDDESNSEGSENENENNTIDDSHLNFIKATEIQYLLENNQPTFINPTEKELEEEIFRNNNLPDVYQILSIRRSYDAYSRSDRICGIRQQPGINLNIGSNDSVDRNTANHLITQLNSNDLNRQTVNNRTNRWLGRKKMENMISNQNILNNIGCANVFQNNPLEKDGFLIIFSDQKLYIGRVIAIYENISRRHGYISRNITNIDAISYISVSLFIDVYNGSFFTNNCQIGGKLFAYIIPKEVIYYFEKPDTITFQNNSILTLNEEALRIYNFFNNSNARKQLTSIFHS</sequence>
<reference evidence="2 3" key="1">
    <citation type="submission" date="2016-04" db="EMBL/GenBank/DDBJ databases">
        <title>Genome analyses suggest a sexual origin of heterokaryosis in a supposedly ancient asexual fungus.</title>
        <authorList>
            <person name="Ropars J."/>
            <person name="Sedzielewska K."/>
            <person name="Noel J."/>
            <person name="Charron P."/>
            <person name="Farinelli L."/>
            <person name="Marton T."/>
            <person name="Kruger M."/>
            <person name="Pelin A."/>
            <person name="Brachmann A."/>
            <person name="Corradi N."/>
        </authorList>
    </citation>
    <scope>NUCLEOTIDE SEQUENCE [LARGE SCALE GENOMIC DNA]</scope>
    <source>
        <strain evidence="2 3">C2</strain>
    </source>
</reference>
<dbReference type="AlphaFoldDB" id="A0A2N1N3C6"/>
<organism evidence="2 3">
    <name type="scientific">Rhizophagus irregularis</name>
    <dbReference type="NCBI Taxonomy" id="588596"/>
    <lineage>
        <taxon>Eukaryota</taxon>
        <taxon>Fungi</taxon>
        <taxon>Fungi incertae sedis</taxon>
        <taxon>Mucoromycota</taxon>
        <taxon>Glomeromycotina</taxon>
        <taxon>Glomeromycetes</taxon>
        <taxon>Glomerales</taxon>
        <taxon>Glomeraceae</taxon>
        <taxon>Rhizophagus</taxon>
    </lineage>
</organism>
<protein>
    <submittedName>
        <fullName evidence="2">Uncharacterized protein</fullName>
    </submittedName>
</protein>
<accession>A0A2N1N3C6</accession>
<evidence type="ECO:0000256" key="1">
    <source>
        <dbReference type="SAM" id="MobiDB-lite"/>
    </source>
</evidence>
<feature type="region of interest" description="Disordered" evidence="1">
    <location>
        <begin position="310"/>
        <end position="334"/>
    </location>
</feature>